<dbReference type="OrthoDB" id="3260379at2759"/>
<dbReference type="EMBL" id="NHTK01005905">
    <property type="protein sequence ID" value="PPQ71673.1"/>
    <property type="molecule type" value="Genomic_DNA"/>
</dbReference>
<sequence length="358" mass="40541">MKKRRVAASLHSELSEYTSLLRALRTNDALDVTKHLTNAPSFARLDDLAGIDIPSSPLPGPSDLSHPNNHDFADESDNGSSRKGKSRESSMPAKSRRDHWTRWPLLINDVLPPKWTLDDEIAVIAAQVLKMRPPLQFPVPCEDEECEGEQEDIQARDMELDEEDPDLPFFVPYLTTTIADYLATVLSLLSAHTPARPASMQNRIEPLDWRAVIDVVVCSGIKEYSNPKIVENVIKRMEAIYERGPSSNQYDDRPTRAVERMKRKADVDESFDYKIGREIEQLFAVPILRPVDETTKEGKETREDTGYRPRIRGFKRQRLTQESEGPAPQADSSELAPRRSGRQKPAVNYYIPPPPDKG</sequence>
<dbReference type="Proteomes" id="UP000284842">
    <property type="component" value="Unassembled WGS sequence"/>
</dbReference>
<keyword evidence="3" id="KW-1185">Reference proteome</keyword>
<feature type="compositionally biased region" description="Basic residues" evidence="1">
    <location>
        <begin position="309"/>
        <end position="318"/>
    </location>
</feature>
<evidence type="ECO:0000313" key="2">
    <source>
        <dbReference type="EMBL" id="PPQ71673.1"/>
    </source>
</evidence>
<accession>A0A409VZL6</accession>
<organism evidence="2 3">
    <name type="scientific">Panaeolus cyanescens</name>
    <dbReference type="NCBI Taxonomy" id="181874"/>
    <lineage>
        <taxon>Eukaryota</taxon>
        <taxon>Fungi</taxon>
        <taxon>Dikarya</taxon>
        <taxon>Basidiomycota</taxon>
        <taxon>Agaricomycotina</taxon>
        <taxon>Agaricomycetes</taxon>
        <taxon>Agaricomycetidae</taxon>
        <taxon>Agaricales</taxon>
        <taxon>Agaricineae</taxon>
        <taxon>Galeropsidaceae</taxon>
        <taxon>Panaeolus</taxon>
    </lineage>
</organism>
<feature type="compositionally biased region" description="Low complexity" evidence="1">
    <location>
        <begin position="53"/>
        <end position="65"/>
    </location>
</feature>
<gene>
    <name evidence="2" type="ORF">CVT24_007826</name>
</gene>
<feature type="region of interest" description="Disordered" evidence="1">
    <location>
        <begin position="294"/>
        <end position="358"/>
    </location>
</feature>
<reference evidence="2 3" key="1">
    <citation type="journal article" date="2018" name="Evol. Lett.">
        <title>Horizontal gene cluster transfer increased hallucinogenic mushroom diversity.</title>
        <authorList>
            <person name="Reynolds H.T."/>
            <person name="Vijayakumar V."/>
            <person name="Gluck-Thaler E."/>
            <person name="Korotkin H.B."/>
            <person name="Matheny P.B."/>
            <person name="Slot J.C."/>
        </authorList>
    </citation>
    <scope>NUCLEOTIDE SEQUENCE [LARGE SCALE GENOMIC DNA]</scope>
    <source>
        <strain evidence="2 3">2629</strain>
    </source>
</reference>
<proteinExistence type="predicted"/>
<dbReference type="AlphaFoldDB" id="A0A409VZL6"/>
<feature type="region of interest" description="Disordered" evidence="1">
    <location>
        <begin position="53"/>
        <end position="95"/>
    </location>
</feature>
<evidence type="ECO:0000313" key="3">
    <source>
        <dbReference type="Proteomes" id="UP000284842"/>
    </source>
</evidence>
<feature type="compositionally biased region" description="Basic and acidic residues" evidence="1">
    <location>
        <begin position="294"/>
        <end position="307"/>
    </location>
</feature>
<protein>
    <submittedName>
        <fullName evidence="2">Uncharacterized protein</fullName>
    </submittedName>
</protein>
<dbReference type="InParanoid" id="A0A409VZL6"/>
<evidence type="ECO:0000256" key="1">
    <source>
        <dbReference type="SAM" id="MobiDB-lite"/>
    </source>
</evidence>
<comment type="caution">
    <text evidence="2">The sequence shown here is derived from an EMBL/GenBank/DDBJ whole genome shotgun (WGS) entry which is preliminary data.</text>
</comment>
<name>A0A409VZL6_9AGAR</name>